<accession>A0AAU8FNS4</accession>
<keyword evidence="1" id="KW-0812">Transmembrane</keyword>
<evidence type="ECO:0000256" key="1">
    <source>
        <dbReference type="SAM" id="Phobius"/>
    </source>
</evidence>
<gene>
    <name evidence="2" type="ORF">ABV298_07480</name>
</gene>
<keyword evidence="1" id="KW-1133">Transmembrane helix</keyword>
<evidence type="ECO:0000313" key="2">
    <source>
        <dbReference type="EMBL" id="XCH26233.1"/>
    </source>
</evidence>
<keyword evidence="1" id="KW-0472">Membrane</keyword>
<feature type="transmembrane region" description="Helical" evidence="1">
    <location>
        <begin position="12"/>
        <end position="33"/>
    </location>
</feature>
<dbReference type="EMBL" id="CP159289">
    <property type="protein sequence ID" value="XCH26233.1"/>
    <property type="molecule type" value="Genomic_DNA"/>
</dbReference>
<dbReference type="RefSeq" id="WP_353721527.1">
    <property type="nucleotide sequence ID" value="NZ_CP159289.1"/>
</dbReference>
<sequence length="154" mass="17754">MKWQNVFNIHNLVKVIVLFFIGLAFFLLMWPYWMENDGVFEIADPSQMYLFEDSSRASHADVVEASISGYLDGTARVEIYYPDMIHRVWTFDLQAGRIDSSGRWDFYDRKVRIDYIPGTAKKGAFENRYEGLLSNTSGPGYSGHLCINMLLTVC</sequence>
<dbReference type="AlphaFoldDB" id="A0AAU8FNS4"/>
<protein>
    <submittedName>
        <fullName evidence="2">Uncharacterized protein</fullName>
    </submittedName>
</protein>
<proteinExistence type="predicted"/>
<name>A0AAU8FNS4_9BACT</name>
<reference evidence="2" key="1">
    <citation type="submission" date="2024-06" db="EMBL/GenBank/DDBJ databases">
        <title>Sequencing and assembly of the genome of Dyadobacter sp. strain 676, a symbiont of Cyamopsis tetragonoloba.</title>
        <authorList>
            <person name="Guro P."/>
            <person name="Sazanova A."/>
            <person name="Kuznetsova I."/>
            <person name="Belimov A."/>
            <person name="Safronova V."/>
        </authorList>
    </citation>
    <scope>NUCLEOTIDE SEQUENCE</scope>
    <source>
        <strain evidence="2">676</strain>
    </source>
</reference>
<organism evidence="2">
    <name type="scientific">Dyadobacter sp. 676</name>
    <dbReference type="NCBI Taxonomy" id="3088362"/>
    <lineage>
        <taxon>Bacteria</taxon>
        <taxon>Pseudomonadati</taxon>
        <taxon>Bacteroidota</taxon>
        <taxon>Cytophagia</taxon>
        <taxon>Cytophagales</taxon>
        <taxon>Spirosomataceae</taxon>
        <taxon>Dyadobacter</taxon>
    </lineage>
</organism>